<evidence type="ECO:0000313" key="9">
    <source>
        <dbReference type="Ensembl" id="ENSEBUP00000012015.1"/>
    </source>
</evidence>
<keyword evidence="5" id="KW-0862">Zinc</keyword>
<dbReference type="PANTHER" id="PTHR16515:SF49">
    <property type="entry name" value="GASTRULA ZINC FINGER PROTEIN XLCGF49.1-LIKE-RELATED"/>
    <property type="match status" value="1"/>
</dbReference>
<name>A0A8C4Q9A1_EPTBU</name>
<feature type="domain" description="C2H2-type" evidence="8">
    <location>
        <begin position="69"/>
        <end position="96"/>
    </location>
</feature>
<dbReference type="GO" id="GO:0010468">
    <property type="term" value="P:regulation of gene expression"/>
    <property type="evidence" value="ECO:0007669"/>
    <property type="project" value="TreeGrafter"/>
</dbReference>
<dbReference type="SMART" id="SM00355">
    <property type="entry name" value="ZnF_C2H2"/>
    <property type="match status" value="3"/>
</dbReference>
<accession>A0A8C4Q9A1</accession>
<dbReference type="AlphaFoldDB" id="A0A8C4Q9A1"/>
<dbReference type="PANTHER" id="PTHR16515">
    <property type="entry name" value="PR DOMAIN ZINC FINGER PROTEIN"/>
    <property type="match status" value="1"/>
</dbReference>
<evidence type="ECO:0000313" key="10">
    <source>
        <dbReference type="Proteomes" id="UP000694388"/>
    </source>
</evidence>
<feature type="domain" description="C2H2-type" evidence="8">
    <location>
        <begin position="41"/>
        <end position="68"/>
    </location>
</feature>
<dbReference type="GO" id="GO:0005634">
    <property type="term" value="C:nucleus"/>
    <property type="evidence" value="ECO:0007669"/>
    <property type="project" value="UniProtKB-SubCell"/>
</dbReference>
<evidence type="ECO:0000256" key="7">
    <source>
        <dbReference type="PROSITE-ProRule" id="PRU00042"/>
    </source>
</evidence>
<dbReference type="Proteomes" id="UP000694388">
    <property type="component" value="Unplaced"/>
</dbReference>
<dbReference type="PROSITE" id="PS00028">
    <property type="entry name" value="ZINC_FINGER_C2H2_1"/>
    <property type="match status" value="3"/>
</dbReference>
<evidence type="ECO:0000256" key="5">
    <source>
        <dbReference type="ARBA" id="ARBA00022833"/>
    </source>
</evidence>
<sequence length="147" mass="16519">MDPEDESGLSTILKDGLISGHLALPSLLSPENTAGKEKRAFACSCCGKRFPRASDLRKHERSHSDERPFACPLCRRAFKHRSHLNDHERRHRGLRPFPCTFCPKAFAKASDLKRHQNTMHGTRTATGISISRRISLVEPLLHQIVGT</sequence>
<keyword evidence="2" id="KW-0479">Metal-binding</keyword>
<dbReference type="GeneTree" id="ENSGT00940000158052"/>
<feature type="domain" description="C2H2-type" evidence="8">
    <location>
        <begin position="97"/>
        <end position="125"/>
    </location>
</feature>
<organism evidence="9 10">
    <name type="scientific">Eptatretus burgeri</name>
    <name type="common">Inshore hagfish</name>
    <dbReference type="NCBI Taxonomy" id="7764"/>
    <lineage>
        <taxon>Eukaryota</taxon>
        <taxon>Metazoa</taxon>
        <taxon>Chordata</taxon>
        <taxon>Craniata</taxon>
        <taxon>Vertebrata</taxon>
        <taxon>Cyclostomata</taxon>
        <taxon>Myxini</taxon>
        <taxon>Myxiniformes</taxon>
        <taxon>Myxinidae</taxon>
        <taxon>Eptatretinae</taxon>
        <taxon>Eptatretus</taxon>
    </lineage>
</organism>
<dbReference type="Gene3D" id="3.30.160.60">
    <property type="entry name" value="Classic Zinc Finger"/>
    <property type="match status" value="3"/>
</dbReference>
<keyword evidence="4 7" id="KW-0863">Zinc-finger</keyword>
<dbReference type="PROSITE" id="PS50157">
    <property type="entry name" value="ZINC_FINGER_C2H2_2"/>
    <property type="match status" value="3"/>
</dbReference>
<dbReference type="SUPFAM" id="SSF57667">
    <property type="entry name" value="beta-beta-alpha zinc fingers"/>
    <property type="match status" value="2"/>
</dbReference>
<keyword evidence="6" id="KW-0539">Nucleus</keyword>
<reference evidence="9" key="1">
    <citation type="submission" date="2025-08" db="UniProtKB">
        <authorList>
            <consortium name="Ensembl"/>
        </authorList>
    </citation>
    <scope>IDENTIFICATION</scope>
</reference>
<dbReference type="GO" id="GO:0032502">
    <property type="term" value="P:developmental process"/>
    <property type="evidence" value="ECO:0007669"/>
    <property type="project" value="UniProtKB-ARBA"/>
</dbReference>
<keyword evidence="10" id="KW-1185">Reference proteome</keyword>
<reference evidence="9" key="2">
    <citation type="submission" date="2025-09" db="UniProtKB">
        <authorList>
            <consortium name="Ensembl"/>
        </authorList>
    </citation>
    <scope>IDENTIFICATION</scope>
</reference>
<dbReference type="InterPro" id="IPR036236">
    <property type="entry name" value="Znf_C2H2_sf"/>
</dbReference>
<keyword evidence="3" id="KW-0677">Repeat</keyword>
<evidence type="ECO:0000256" key="4">
    <source>
        <dbReference type="ARBA" id="ARBA00022771"/>
    </source>
</evidence>
<evidence type="ECO:0000256" key="3">
    <source>
        <dbReference type="ARBA" id="ARBA00022737"/>
    </source>
</evidence>
<evidence type="ECO:0000256" key="6">
    <source>
        <dbReference type="ARBA" id="ARBA00023242"/>
    </source>
</evidence>
<dbReference type="InterPro" id="IPR050331">
    <property type="entry name" value="Zinc_finger"/>
</dbReference>
<dbReference type="Ensembl" id="ENSEBUT00000012591.1">
    <property type="protein sequence ID" value="ENSEBUP00000012015.1"/>
    <property type="gene ID" value="ENSEBUG00000007680.1"/>
</dbReference>
<dbReference type="FunFam" id="3.30.160.60:FF:000145">
    <property type="entry name" value="Zinc finger protein 574"/>
    <property type="match status" value="2"/>
</dbReference>
<evidence type="ECO:0000259" key="8">
    <source>
        <dbReference type="PROSITE" id="PS50157"/>
    </source>
</evidence>
<dbReference type="GO" id="GO:0008270">
    <property type="term" value="F:zinc ion binding"/>
    <property type="evidence" value="ECO:0007669"/>
    <property type="project" value="UniProtKB-KW"/>
</dbReference>
<dbReference type="OMA" id="NDHERRH"/>
<proteinExistence type="predicted"/>
<evidence type="ECO:0000256" key="2">
    <source>
        <dbReference type="ARBA" id="ARBA00022723"/>
    </source>
</evidence>
<dbReference type="FunFam" id="3.30.160.60:FF:000202">
    <property type="entry name" value="Zinc finger protein 574"/>
    <property type="match status" value="1"/>
</dbReference>
<dbReference type="InterPro" id="IPR013087">
    <property type="entry name" value="Znf_C2H2_type"/>
</dbReference>
<dbReference type="Pfam" id="PF00096">
    <property type="entry name" value="zf-C2H2"/>
    <property type="match status" value="3"/>
</dbReference>
<protein>
    <recommendedName>
        <fullName evidence="8">C2H2-type domain-containing protein</fullName>
    </recommendedName>
</protein>
<comment type="subcellular location">
    <subcellularLocation>
        <location evidence="1">Nucleus</location>
    </subcellularLocation>
</comment>
<evidence type="ECO:0000256" key="1">
    <source>
        <dbReference type="ARBA" id="ARBA00004123"/>
    </source>
</evidence>